<dbReference type="Gene3D" id="3.40.50.1820">
    <property type="entry name" value="alpha/beta hydrolase"/>
    <property type="match status" value="1"/>
</dbReference>
<dbReference type="Pfam" id="PF20410">
    <property type="entry name" value="X-Tfes_XVIPCD"/>
    <property type="match status" value="1"/>
</dbReference>
<reference evidence="2 3" key="1">
    <citation type="submission" date="2015-10" db="EMBL/GenBank/DDBJ databases">
        <title>Genome sequencing and analysis of members of genus Stenotrophomonas.</title>
        <authorList>
            <person name="Patil P.P."/>
            <person name="Midha S."/>
            <person name="Patil P.B."/>
        </authorList>
    </citation>
    <scope>NUCLEOTIDE SEQUENCE [LARGE SCALE GENOMIC DNA]</scope>
    <source>
        <strain evidence="2 3">JCM 9942</strain>
    </source>
</reference>
<comment type="caution">
    <text evidence="2">The sequence shown here is derived from an EMBL/GenBank/DDBJ whole genome shotgun (WGS) entry which is preliminary data.</text>
</comment>
<dbReference type="Pfam" id="PF26363">
    <property type="entry name" value="Phospholipase-like"/>
    <property type="match status" value="1"/>
</dbReference>
<organism evidence="2 3">
    <name type="scientific">Stenotrophomonas pictorum JCM 9942</name>
    <dbReference type="NCBI Taxonomy" id="1236960"/>
    <lineage>
        <taxon>Bacteria</taxon>
        <taxon>Pseudomonadati</taxon>
        <taxon>Pseudomonadota</taxon>
        <taxon>Gammaproteobacteria</taxon>
        <taxon>Lysobacterales</taxon>
        <taxon>Lysobacteraceae</taxon>
        <taxon>Stenotrophomonas</taxon>
    </lineage>
</organism>
<dbReference type="SUPFAM" id="SSF53474">
    <property type="entry name" value="alpha/beta-Hydrolases"/>
    <property type="match status" value="1"/>
</dbReference>
<dbReference type="Proteomes" id="UP000050836">
    <property type="component" value="Unassembled WGS sequence"/>
</dbReference>
<dbReference type="InterPro" id="IPR046519">
    <property type="entry name" value="X-Tfes_XVIPCD"/>
</dbReference>
<dbReference type="OrthoDB" id="5913909at2"/>
<protein>
    <submittedName>
        <fullName evidence="2">Phospholipase</fullName>
    </submittedName>
</protein>
<dbReference type="AlphaFoldDB" id="A0A0R0A3F0"/>
<feature type="domain" description="X-Tfes XVIPCD" evidence="1">
    <location>
        <begin position="285"/>
        <end position="376"/>
    </location>
</feature>
<proteinExistence type="predicted"/>
<gene>
    <name evidence="2" type="ORF">ARC78_14450</name>
</gene>
<accession>A0A0R0A3F0</accession>
<evidence type="ECO:0000313" key="3">
    <source>
        <dbReference type="Proteomes" id="UP000050836"/>
    </source>
</evidence>
<dbReference type="EMBL" id="LLXS01000044">
    <property type="protein sequence ID" value="KRG39702.1"/>
    <property type="molecule type" value="Genomic_DNA"/>
</dbReference>
<evidence type="ECO:0000313" key="2">
    <source>
        <dbReference type="EMBL" id="KRG39702.1"/>
    </source>
</evidence>
<dbReference type="RefSeq" id="WP_054659007.1">
    <property type="nucleotide sequence ID" value="NZ_BAZI01000131.1"/>
</dbReference>
<evidence type="ECO:0000259" key="1">
    <source>
        <dbReference type="Pfam" id="PF20410"/>
    </source>
</evidence>
<name>A0A0R0A3F0_9GAMM</name>
<dbReference type="InterPro" id="IPR029058">
    <property type="entry name" value="AB_hydrolase_fold"/>
</dbReference>
<keyword evidence="3" id="KW-1185">Reference proteome</keyword>
<sequence length="399" mass="43414">MESTTFTKFDARSIAGTTPQSIDLQLPQVLQDIYAHARTRREGQSPESVLLPPGWTRISEQELRSKNIGTSLLHNDRSGFDAGFYRGPDGQVVLAFCGTDQGKDWPQNLGQGVGFQTRQYKNAIELTERALAAYGENLLLTGHSLGGGLAAAAGVINNTPTVTYNSAGVHSNTFERVRLDPIAAREYAADGLIRSYSVKNELLTHLQEDSIPLKWALPDAIGHRIELPDPAPLSFGQRLVPGAMLKHRYDLHGIASVMDSLDLQQLRDAEQGEAIKAPASANSVGNRLFEDAVIQLGPQREKLGLKDDVSFLNTAAGIAARSADDGLDRIDHLLIHGDRLFAVQGNLLDPAHRRSNVDLAAAGDMPMQASIRQLQQHQRLIPADSIIEPDPGRRHLAMG</sequence>